<dbReference type="AlphaFoldDB" id="A0A8I0G9R3"/>
<dbReference type="EMBL" id="JACRUO010000001">
    <property type="protein sequence ID" value="MBD3689759.1"/>
    <property type="molecule type" value="Genomic_DNA"/>
</dbReference>
<name>A0A8I0G9R3_9ACTO</name>
<gene>
    <name evidence="2" type="ORF">H8R10_05905</name>
</gene>
<reference evidence="2 3" key="1">
    <citation type="submission" date="2020-08" db="EMBL/GenBank/DDBJ databases">
        <title>Winkia gen. nov., sp. nov., isolated from faeces of the Anser albifrons in China.</title>
        <authorList>
            <person name="Liu Q."/>
        </authorList>
    </citation>
    <scope>NUCLEOTIDE SEQUENCE [LARGE SCALE GENOMIC DNA]</scope>
    <source>
        <strain evidence="2 3">C62</strain>
    </source>
</reference>
<evidence type="ECO:0000313" key="2">
    <source>
        <dbReference type="EMBL" id="MBD3689759.1"/>
    </source>
</evidence>
<organism evidence="2 3">
    <name type="scientific">Nanchangia anserum</name>
    <dbReference type="NCBI Taxonomy" id="2692125"/>
    <lineage>
        <taxon>Bacteria</taxon>
        <taxon>Bacillati</taxon>
        <taxon>Actinomycetota</taxon>
        <taxon>Actinomycetes</taxon>
        <taxon>Actinomycetales</taxon>
        <taxon>Actinomycetaceae</taxon>
        <taxon>Nanchangia</taxon>
    </lineage>
</organism>
<keyword evidence="3" id="KW-1185">Reference proteome</keyword>
<dbReference type="Proteomes" id="UP000627538">
    <property type="component" value="Unassembled WGS sequence"/>
</dbReference>
<dbReference type="Gene3D" id="3.40.30.10">
    <property type="entry name" value="Glutaredoxin"/>
    <property type="match status" value="1"/>
</dbReference>
<dbReference type="RefSeq" id="WP_191071783.1">
    <property type="nucleotide sequence ID" value="NZ_CP060506.1"/>
</dbReference>
<sequence length="81" mass="8909">MTTTLYLATLPNCPRCRMVKRWLTTHNITHTTIDLTNHPDTLAQLKTRGATSAPVLYTPGTSGPVIVSTGFNPTELTQLTR</sequence>
<evidence type="ECO:0000259" key="1">
    <source>
        <dbReference type="Pfam" id="PF00462"/>
    </source>
</evidence>
<dbReference type="Pfam" id="PF00462">
    <property type="entry name" value="Glutaredoxin"/>
    <property type="match status" value="1"/>
</dbReference>
<feature type="domain" description="Glutaredoxin" evidence="1">
    <location>
        <begin position="7"/>
        <end position="60"/>
    </location>
</feature>
<evidence type="ECO:0000313" key="3">
    <source>
        <dbReference type="Proteomes" id="UP000627538"/>
    </source>
</evidence>
<accession>A0A8I0G9R3</accession>
<dbReference type="InterPro" id="IPR036249">
    <property type="entry name" value="Thioredoxin-like_sf"/>
</dbReference>
<dbReference type="SUPFAM" id="SSF52833">
    <property type="entry name" value="Thioredoxin-like"/>
    <property type="match status" value="1"/>
</dbReference>
<protein>
    <recommendedName>
        <fullName evidence="1">Glutaredoxin domain-containing protein</fullName>
    </recommendedName>
</protein>
<comment type="caution">
    <text evidence="2">The sequence shown here is derived from an EMBL/GenBank/DDBJ whole genome shotgun (WGS) entry which is preliminary data.</text>
</comment>
<dbReference type="InterPro" id="IPR002109">
    <property type="entry name" value="Glutaredoxin"/>
</dbReference>
<proteinExistence type="predicted"/>